<dbReference type="EMBL" id="CP023482">
    <property type="protein sequence ID" value="ATH96510.1"/>
    <property type="molecule type" value="Genomic_DNA"/>
</dbReference>
<dbReference type="PANTHER" id="PTHR10151">
    <property type="entry name" value="ECTONUCLEOTIDE PYROPHOSPHATASE/PHOSPHODIESTERASE"/>
    <property type="match status" value="1"/>
</dbReference>
<dbReference type="SUPFAM" id="SSF53649">
    <property type="entry name" value="Alkaline phosphatase-like"/>
    <property type="match status" value="1"/>
</dbReference>
<name>A0ABN5DMS7_9MICO</name>
<dbReference type="Gene3D" id="3.40.720.10">
    <property type="entry name" value="Alkaline Phosphatase, subunit A"/>
    <property type="match status" value="1"/>
</dbReference>
<dbReference type="GO" id="GO:0004519">
    <property type="term" value="F:endonuclease activity"/>
    <property type="evidence" value="ECO:0007669"/>
    <property type="project" value="UniProtKB-KW"/>
</dbReference>
<dbReference type="InterPro" id="IPR002591">
    <property type="entry name" value="Phosphodiest/P_Trfase"/>
</dbReference>
<keyword evidence="1" id="KW-0378">Hydrolase</keyword>
<dbReference type="Proteomes" id="UP000815698">
    <property type="component" value="Chromosome"/>
</dbReference>
<sequence>MTAPVDWREGTPRLVRKWRDALEDGSGRDLLILVDGLGFEALERARAHARFFRAHAREIERETTIAPATTTSVLASLFTGLAPLSHGILGYEGLTASGSRVNNLTGAKDLGPREWIRADISEQRQQRRVAHVGPARYRTSFLTGMLQPAERWDFFGYSSPGGRIGALRKALAHVGDNGACYLHVPEIDKAGHRYGPGSTAWLDALEDTDRFLSTVMRALPPRTRVSITADHGMVPANFDHIADLAQAPAPLSRCTGVAGEGRALMVRFDSSDGCPPLADLRDWVGERGLVLDAEQMLSSGLLGEPGFADSRVVHERLGDALIFARGHHQFTHTGFVSAASLEQRGVHGSLSEAELFVPFLQIEV</sequence>
<proteinExistence type="predicted"/>
<evidence type="ECO:0000313" key="2">
    <source>
        <dbReference type="Proteomes" id="UP000815698"/>
    </source>
</evidence>
<dbReference type="PANTHER" id="PTHR10151:SF120">
    <property type="entry name" value="BIS(5'-ADENOSYL)-TRIPHOSPHATASE"/>
    <property type="match status" value="1"/>
</dbReference>
<dbReference type="Pfam" id="PF01663">
    <property type="entry name" value="Phosphodiest"/>
    <property type="match status" value="1"/>
</dbReference>
<keyword evidence="1" id="KW-0540">Nuclease</keyword>
<reference evidence="1 2" key="1">
    <citation type="journal article" date="2016" name="Int. J. Syst. Evol. Microbiol.">
        <title>Dermabacter jinjuensis sp. nov., a novel species of the genus Dermabacter isolated from a clinical specimen.</title>
        <authorList>
            <person name="Park Y.K."/>
            <person name="Lee K.M."/>
            <person name="Lee W.K."/>
            <person name="Cho M.J."/>
            <person name="Lee H.S."/>
            <person name="Cho Y.G."/>
            <person name="Lee Y.C."/>
            <person name="Lee W.K."/>
            <person name="Seong W.K."/>
            <person name="Hwang K.J."/>
        </authorList>
    </citation>
    <scope>NUCLEOTIDE SEQUENCE [LARGE SCALE GENOMIC DNA]</scope>
    <source>
        <strain evidence="1 2">32T</strain>
    </source>
</reference>
<dbReference type="RefSeq" id="WP_096882869.1">
    <property type="nucleotide sequence ID" value="NZ_CP023482.1"/>
</dbReference>
<organism evidence="1 2">
    <name type="scientific">Dermabacter jinjuensis</name>
    <dbReference type="NCBI Taxonomy" id="1667168"/>
    <lineage>
        <taxon>Bacteria</taxon>
        <taxon>Bacillati</taxon>
        <taxon>Actinomycetota</taxon>
        <taxon>Actinomycetes</taxon>
        <taxon>Micrococcales</taxon>
        <taxon>Dermabacteraceae</taxon>
        <taxon>Dermabacter</taxon>
    </lineage>
</organism>
<keyword evidence="2" id="KW-1185">Reference proteome</keyword>
<evidence type="ECO:0000313" key="1">
    <source>
        <dbReference type="EMBL" id="ATH96510.1"/>
    </source>
</evidence>
<gene>
    <name evidence="1" type="ORF">COP05_04960</name>
</gene>
<protein>
    <submittedName>
        <fullName evidence="1">AP endonuclease</fullName>
    </submittedName>
</protein>
<dbReference type="InterPro" id="IPR017850">
    <property type="entry name" value="Alkaline_phosphatase_core_sf"/>
</dbReference>
<accession>A0ABN5DMS7</accession>
<keyword evidence="1" id="KW-0255">Endonuclease</keyword>